<dbReference type="AlphaFoldDB" id="A0A4R0X6E7"/>
<evidence type="ECO:0000313" key="3">
    <source>
        <dbReference type="Proteomes" id="UP000294200"/>
    </source>
</evidence>
<name>A0A4R0X6E7_9BURK</name>
<feature type="region of interest" description="Disordered" evidence="1">
    <location>
        <begin position="12"/>
        <end position="43"/>
    </location>
</feature>
<proteinExistence type="predicted"/>
<evidence type="ECO:0000313" key="2">
    <source>
        <dbReference type="EMBL" id="TCG05544.1"/>
    </source>
</evidence>
<sequence length="61" mass="6545">MSNAFTWSIARQAGGEAREKKCCTQSDSASPDSIPHQGGSTGVARLITVDRRAERDTIAHD</sequence>
<keyword evidence="3" id="KW-1185">Reference proteome</keyword>
<dbReference type="EMBL" id="MWML01000160">
    <property type="protein sequence ID" value="TCG05544.1"/>
    <property type="molecule type" value="Genomic_DNA"/>
</dbReference>
<evidence type="ECO:0000256" key="1">
    <source>
        <dbReference type="SAM" id="MobiDB-lite"/>
    </source>
</evidence>
<gene>
    <name evidence="2" type="ORF">BZM27_32825</name>
</gene>
<accession>A0A4R0X6E7</accession>
<organism evidence="2 3">
    <name type="scientific">Paraburkholderia steynii</name>
    <dbReference type="NCBI Taxonomy" id="1245441"/>
    <lineage>
        <taxon>Bacteria</taxon>
        <taxon>Pseudomonadati</taxon>
        <taxon>Pseudomonadota</taxon>
        <taxon>Betaproteobacteria</taxon>
        <taxon>Burkholderiales</taxon>
        <taxon>Burkholderiaceae</taxon>
        <taxon>Paraburkholderia</taxon>
    </lineage>
</organism>
<dbReference type="Proteomes" id="UP000294200">
    <property type="component" value="Unassembled WGS sequence"/>
</dbReference>
<comment type="caution">
    <text evidence="2">The sequence shown here is derived from an EMBL/GenBank/DDBJ whole genome shotgun (WGS) entry which is preliminary data.</text>
</comment>
<protein>
    <submittedName>
        <fullName evidence="2">Uncharacterized protein</fullName>
    </submittedName>
</protein>
<reference evidence="2 3" key="1">
    <citation type="submission" date="2017-02" db="EMBL/GenBank/DDBJ databases">
        <title>Paraburkholderia sophoroidis sp. nov. and Paraburkholderia steynii sp. nov. rhizobial symbionts of the fynbos legume Hypocalyptus sophoroides.</title>
        <authorList>
            <person name="Steenkamp E.T."/>
            <person name="Beukes C.W."/>
            <person name="Van Zyl E."/>
            <person name="Avontuur J."/>
            <person name="Chan W.Y."/>
            <person name="Hassen A."/>
            <person name="Palmer M."/>
            <person name="Mthombeni L."/>
            <person name="Phalane F."/>
            <person name="Sereme K."/>
            <person name="Venter S.N."/>
        </authorList>
    </citation>
    <scope>NUCLEOTIDE SEQUENCE [LARGE SCALE GENOMIC DNA]</scope>
    <source>
        <strain evidence="2 3">HC1.1ba</strain>
    </source>
</reference>